<evidence type="ECO:0000259" key="10">
    <source>
        <dbReference type="PROSITE" id="PS51741"/>
    </source>
</evidence>
<feature type="compositionally biased region" description="Pro residues" evidence="8">
    <location>
        <begin position="839"/>
        <end position="853"/>
    </location>
</feature>
<dbReference type="SUPFAM" id="SSF103657">
    <property type="entry name" value="BAR/IMD domain-like"/>
    <property type="match status" value="1"/>
</dbReference>
<dbReference type="GO" id="GO:0072583">
    <property type="term" value="P:clathrin-dependent endocytosis"/>
    <property type="evidence" value="ECO:0007669"/>
    <property type="project" value="TreeGrafter"/>
</dbReference>
<feature type="compositionally biased region" description="Pro residues" evidence="8">
    <location>
        <begin position="747"/>
        <end position="769"/>
    </location>
</feature>
<evidence type="ECO:0000256" key="4">
    <source>
        <dbReference type="ARBA" id="ARBA00023054"/>
    </source>
</evidence>
<feature type="domain" description="F-BAR" evidence="10">
    <location>
        <begin position="90"/>
        <end position="367"/>
    </location>
</feature>
<keyword evidence="5" id="KW-0472">Membrane</keyword>
<evidence type="ECO:0000256" key="6">
    <source>
        <dbReference type="ARBA" id="ARBA00023176"/>
    </source>
</evidence>
<dbReference type="InterPro" id="IPR031160">
    <property type="entry name" value="F_BAR_dom"/>
</dbReference>
<reference evidence="11 12" key="1">
    <citation type="journal article" date="2023" name="J. Hered.">
        <title>Chromosome-level genome of the wood stork (Mycteria americana) provides insight into avian chromosome evolution.</title>
        <authorList>
            <person name="Flamio R. Jr."/>
            <person name="Ramstad K.M."/>
        </authorList>
    </citation>
    <scope>NUCLEOTIDE SEQUENCE [LARGE SCALE GENOMIC DNA]</scope>
    <source>
        <strain evidence="11">JAX WOST 10</strain>
    </source>
</reference>
<dbReference type="EMBL" id="JAUNZN010000026">
    <property type="protein sequence ID" value="KAK4807960.1"/>
    <property type="molecule type" value="Genomic_DNA"/>
</dbReference>
<accession>A0AAN7MJQ9</accession>
<dbReference type="PANTHER" id="PTHR23065">
    <property type="entry name" value="PROLINE-SERINE-THREONINE PHOSPHATASE INTERACTING PROTEIN 1"/>
    <property type="match status" value="1"/>
</dbReference>
<feature type="compositionally biased region" description="Pro residues" evidence="8">
    <location>
        <begin position="777"/>
        <end position="788"/>
    </location>
</feature>
<evidence type="ECO:0000256" key="7">
    <source>
        <dbReference type="PROSITE-ProRule" id="PRU01077"/>
    </source>
</evidence>
<feature type="domain" description="MHD" evidence="9">
    <location>
        <begin position="1069"/>
        <end position="1343"/>
    </location>
</feature>
<dbReference type="Gene3D" id="1.20.1270.60">
    <property type="entry name" value="Arfaptin homology (AH) domain/BAR domain"/>
    <property type="match status" value="1"/>
</dbReference>
<feature type="region of interest" description="Disordered" evidence="8">
    <location>
        <begin position="722"/>
        <end position="974"/>
    </location>
</feature>
<feature type="region of interest" description="Disordered" evidence="8">
    <location>
        <begin position="654"/>
        <end position="706"/>
    </location>
</feature>
<dbReference type="PROSITE" id="PS51072">
    <property type="entry name" value="MHD"/>
    <property type="match status" value="1"/>
</dbReference>
<feature type="compositionally biased region" description="Low complexity" evidence="8">
    <location>
        <begin position="666"/>
        <end position="681"/>
    </location>
</feature>
<dbReference type="Pfam" id="PF10291">
    <property type="entry name" value="muHD"/>
    <property type="match status" value="1"/>
</dbReference>
<keyword evidence="4 7" id="KW-0175">Coiled coil</keyword>
<dbReference type="InterPro" id="IPR018808">
    <property type="entry name" value="Muniscin_C"/>
</dbReference>
<dbReference type="InterPro" id="IPR001060">
    <property type="entry name" value="FCH_dom"/>
</dbReference>
<evidence type="ECO:0000313" key="12">
    <source>
        <dbReference type="Proteomes" id="UP001333110"/>
    </source>
</evidence>
<proteinExistence type="inferred from homology"/>
<evidence type="ECO:0008006" key="13">
    <source>
        <dbReference type="Google" id="ProtNLM"/>
    </source>
</evidence>
<keyword evidence="6" id="KW-0168">Coated pit</keyword>
<dbReference type="PANTHER" id="PTHR23065:SF6">
    <property type="entry name" value="F-BAR DOMAIN ONLY PROTEIN 1"/>
    <property type="match status" value="1"/>
</dbReference>
<feature type="compositionally biased region" description="Low complexity" evidence="8">
    <location>
        <begin position="873"/>
        <end position="898"/>
    </location>
</feature>
<evidence type="ECO:0000256" key="8">
    <source>
        <dbReference type="SAM" id="MobiDB-lite"/>
    </source>
</evidence>
<feature type="region of interest" description="Disordered" evidence="8">
    <location>
        <begin position="1370"/>
        <end position="1391"/>
    </location>
</feature>
<dbReference type="PROSITE" id="PS51741">
    <property type="entry name" value="F_BAR"/>
    <property type="match status" value="1"/>
</dbReference>
<comment type="caution">
    <text evidence="11">The sequence shown here is derived from an EMBL/GenBank/DDBJ whole genome shotgun (WGS) entry which is preliminary data.</text>
</comment>
<evidence type="ECO:0000256" key="5">
    <source>
        <dbReference type="ARBA" id="ARBA00023136"/>
    </source>
</evidence>
<gene>
    <name evidence="11" type="ORF">QYF61_016191</name>
</gene>
<evidence type="ECO:0000259" key="9">
    <source>
        <dbReference type="PROSITE" id="PS51072"/>
    </source>
</evidence>
<organism evidence="11 12">
    <name type="scientific">Mycteria americana</name>
    <name type="common">Wood stork</name>
    <dbReference type="NCBI Taxonomy" id="33587"/>
    <lineage>
        <taxon>Eukaryota</taxon>
        <taxon>Metazoa</taxon>
        <taxon>Chordata</taxon>
        <taxon>Craniata</taxon>
        <taxon>Vertebrata</taxon>
        <taxon>Euteleostomi</taxon>
        <taxon>Archelosauria</taxon>
        <taxon>Archosauria</taxon>
        <taxon>Dinosauria</taxon>
        <taxon>Saurischia</taxon>
        <taxon>Theropoda</taxon>
        <taxon>Coelurosauria</taxon>
        <taxon>Aves</taxon>
        <taxon>Neognathae</taxon>
        <taxon>Neoaves</taxon>
        <taxon>Aequornithes</taxon>
        <taxon>Ciconiiformes</taxon>
        <taxon>Ciconiidae</taxon>
        <taxon>Mycteria</taxon>
    </lineage>
</organism>
<feature type="compositionally biased region" description="Low complexity" evidence="8">
    <location>
        <begin position="1013"/>
        <end position="1035"/>
    </location>
</feature>
<feature type="region of interest" description="Disordered" evidence="8">
    <location>
        <begin position="993"/>
        <end position="1035"/>
    </location>
</feature>
<evidence type="ECO:0000256" key="1">
    <source>
        <dbReference type="ARBA" id="ARBA00004283"/>
    </source>
</evidence>
<dbReference type="GO" id="GO:0048268">
    <property type="term" value="P:clathrin coat assembly"/>
    <property type="evidence" value="ECO:0007669"/>
    <property type="project" value="TreeGrafter"/>
</dbReference>
<keyword evidence="12" id="KW-1185">Reference proteome</keyword>
<sequence length="1407" mass="146985">MSYFTEHFWVSLDPHPWVPPTLWGSLRGGPPALGGGGGFIAAGGGSGPPCPVGVFPPQTVLPATLPGAPGRGTVPGRAGCGGGVPGCPRRGVLGGFWGLRVVPCQGEKNHGFDVLYHNMKHGQISTKELADFVRERAAIEENYAKAMVKLSKMATNGTQLGTFAPLWEVFRISSDKLALCHLELMKKLHDLIKEISRYGEEQGRVHKKSKEEVSGTLEAVQLLHGVAQLLPKSKESYHSKCQEYERLRKEGTSQKEIDKAELKSKKAGETLRRAVEKYNAARADFEQRMLDSAMVGSAGGQEGARAGAAGAPGAGRARFQEVEEAHLRHMKGLIGSYSHSVEDTHVQIGQVHEEFKQNVENIGTEMLLRRFAESKGTGRERPGEVVGSIPVGSPPPRICTRVTFPLPARGLCPRAGRGNVTLVRGRSHGAGLIPLSVTGALDFDEYRLAPAQEGKYVCIQLPHAGDFGGVGGLLTPLSPSPSPSQDPRGAVAKLSGIPGCRGGEYPSANPGVSFFPYWENWGARTSPSISLQGCPEVDEDGFTVRPDVAHTEAENHDSSSSDSDYDEDEPRKFYVHIKPVQPREAAGSAEATVEQLKATVGNLILPPSIGGTVKRQSSRKCRPGGSAWLRLGGPPGSVSPNAACPCPSAGHVASLTQAPSDADPEGTLAAGDGAGRGRPAAQVNSGPGKAPPDAVPPAALFGPPLESAFEAEDFPAPRAYVLTSSSSPFSSSSPENVEDSGLDSPLHPAPGPSPDSRPWTPQPGTPQSPLPKRGGLPDPPPPPPPPATRDPGAWVPRPRSPAGRLPEPPGFAVFSSPGAEGLWEDAGAAPRGRSRCPGGPAPREAPSPDPFGEPLPWIRPRSPSGEQPPLPCPSSNSASSSSSSPAPPSGGESSSPSPWTCQGSGTRLTEGGTPAAPPPQPEPAGRRGSPRPGSAENGAELVAPMLPPPGSAQPPGRSRSLPPLAAPAPRGRRPARLRAATLTWCVAGEGGAGLGCGTPTAGAKPRSPPPPQRRLASQSRSLSPSPSWSCGPSHSAPASLGERGFFAVSQPALGLSRGPSPVVLGSQDALPVATAFTEYVHAYFKGRDADSCLVKVTGELTMSFPAGIVRVFSGSMAPPVLSFRLLNAGAIEQFLPNAELLYSDPSQSDPSTKDFWLNMAALTGHLQKQAEQSPAASYYNVALLKYQFSRLGPGSAPLRLCVRWDCSPGATRVSVEYGYNAGALALPVPLANVHVLLPVDEPVANLRLQPAASWNLEEKRLLWRLLDVPGAPGQGGCGRLSASWEPLCGPSKPSPVAAQFSSEGSTLSGVEVELASAGYRMSLVKKRFATGRAGGGSPPYHPKLRSPLTGRCPVAMPSPGRVRAAQFGAGIEPRPLGDDRPRTGRVPPVLAAPPHCLSSTGIYLAGS</sequence>
<evidence type="ECO:0000313" key="11">
    <source>
        <dbReference type="EMBL" id="KAK4807960.1"/>
    </source>
</evidence>
<name>A0AAN7MJQ9_MYCAM</name>
<protein>
    <recommendedName>
        <fullName evidence="13">F-BAR domain only protein 1</fullName>
    </recommendedName>
</protein>
<comment type="similarity">
    <text evidence="2">Belongs to the FCHO family.</text>
</comment>
<dbReference type="GO" id="GO:0005905">
    <property type="term" value="C:clathrin-coated pit"/>
    <property type="evidence" value="ECO:0007669"/>
    <property type="project" value="UniProtKB-SubCell"/>
</dbReference>
<dbReference type="GO" id="GO:0005886">
    <property type="term" value="C:plasma membrane"/>
    <property type="evidence" value="ECO:0007669"/>
    <property type="project" value="TreeGrafter"/>
</dbReference>
<dbReference type="GO" id="GO:0030136">
    <property type="term" value="C:clathrin-coated vesicle"/>
    <property type="evidence" value="ECO:0007669"/>
    <property type="project" value="TreeGrafter"/>
</dbReference>
<dbReference type="InterPro" id="IPR028565">
    <property type="entry name" value="MHD"/>
</dbReference>
<dbReference type="InterPro" id="IPR027267">
    <property type="entry name" value="AH/BAR_dom_sf"/>
</dbReference>
<dbReference type="Pfam" id="PF00611">
    <property type="entry name" value="FCH"/>
    <property type="match status" value="1"/>
</dbReference>
<dbReference type="SMART" id="SM00055">
    <property type="entry name" value="FCH"/>
    <property type="match status" value="1"/>
</dbReference>
<dbReference type="FunFam" id="1.20.1270.60:FF:000016">
    <property type="entry name" value="FCH domain only protein 2"/>
    <property type="match status" value="1"/>
</dbReference>
<feature type="compositionally biased region" description="Low complexity" evidence="8">
    <location>
        <begin position="724"/>
        <end position="734"/>
    </location>
</feature>
<comment type="subcellular location">
    <subcellularLocation>
        <location evidence="1">Membrane</location>
        <location evidence="1">Clathrin-coated pit</location>
        <topology evidence="1">Peripheral membrane protein</topology>
        <orientation evidence="1">Cytoplasmic side</orientation>
    </subcellularLocation>
</comment>
<dbReference type="Proteomes" id="UP001333110">
    <property type="component" value="Unassembled WGS sequence"/>
</dbReference>
<evidence type="ECO:0000256" key="2">
    <source>
        <dbReference type="ARBA" id="ARBA00011064"/>
    </source>
</evidence>
<feature type="compositionally biased region" description="Basic and acidic residues" evidence="8">
    <location>
        <begin position="550"/>
        <end position="559"/>
    </location>
</feature>
<feature type="region of interest" description="Disordered" evidence="8">
    <location>
        <begin position="609"/>
        <end position="634"/>
    </location>
</feature>
<feature type="region of interest" description="Disordered" evidence="8">
    <location>
        <begin position="550"/>
        <end position="569"/>
    </location>
</feature>
<evidence type="ECO:0000256" key="3">
    <source>
        <dbReference type="ARBA" id="ARBA00022583"/>
    </source>
</evidence>
<keyword evidence="3" id="KW-0254">Endocytosis</keyword>
<feature type="compositionally biased region" description="Low complexity" evidence="8">
    <location>
        <begin position="957"/>
        <end position="969"/>
    </location>
</feature>